<organism evidence="5 6">
    <name type="scientific">Paenalkalicoccus suaedae</name>
    <dbReference type="NCBI Taxonomy" id="2592382"/>
    <lineage>
        <taxon>Bacteria</taxon>
        <taxon>Bacillati</taxon>
        <taxon>Bacillota</taxon>
        <taxon>Bacilli</taxon>
        <taxon>Bacillales</taxon>
        <taxon>Bacillaceae</taxon>
        <taxon>Paenalkalicoccus</taxon>
    </lineage>
</organism>
<gene>
    <name evidence="5" type="ORF">FLK61_31660</name>
</gene>
<dbReference type="GO" id="GO:0045004">
    <property type="term" value="P:DNA replication proofreading"/>
    <property type="evidence" value="ECO:0007669"/>
    <property type="project" value="TreeGrafter"/>
</dbReference>
<dbReference type="KEGG" id="psua:FLK61_31660"/>
<evidence type="ECO:0000256" key="3">
    <source>
        <dbReference type="ARBA" id="ARBA00022839"/>
    </source>
</evidence>
<dbReference type="GO" id="GO:0005829">
    <property type="term" value="C:cytosol"/>
    <property type="evidence" value="ECO:0007669"/>
    <property type="project" value="TreeGrafter"/>
</dbReference>
<dbReference type="RefSeq" id="WP_176009303.1">
    <property type="nucleotide sequence ID" value="NZ_CP041372.2"/>
</dbReference>
<dbReference type="Gene3D" id="3.30.420.10">
    <property type="entry name" value="Ribonuclease H-like superfamily/Ribonuclease H"/>
    <property type="match status" value="1"/>
</dbReference>
<protein>
    <submittedName>
        <fullName evidence="5">3'-5' exoribonuclease</fullName>
    </submittedName>
</protein>
<evidence type="ECO:0000256" key="1">
    <source>
        <dbReference type="ARBA" id="ARBA00022722"/>
    </source>
</evidence>
<evidence type="ECO:0000256" key="2">
    <source>
        <dbReference type="ARBA" id="ARBA00022801"/>
    </source>
</evidence>
<proteinExistence type="predicted"/>
<feature type="domain" description="Exonuclease" evidence="4">
    <location>
        <begin position="54"/>
        <end position="221"/>
    </location>
</feature>
<dbReference type="InterPro" id="IPR013520">
    <property type="entry name" value="Ribonucl_H"/>
</dbReference>
<dbReference type="GO" id="GO:0008408">
    <property type="term" value="F:3'-5' exonuclease activity"/>
    <property type="evidence" value="ECO:0007669"/>
    <property type="project" value="TreeGrafter"/>
</dbReference>
<evidence type="ECO:0000313" key="6">
    <source>
        <dbReference type="Proteomes" id="UP000318138"/>
    </source>
</evidence>
<evidence type="ECO:0000259" key="4">
    <source>
        <dbReference type="SMART" id="SM00479"/>
    </source>
</evidence>
<keyword evidence="2" id="KW-0378">Hydrolase</keyword>
<dbReference type="InterPro" id="IPR036397">
    <property type="entry name" value="RNaseH_sf"/>
</dbReference>
<dbReference type="NCBIfam" id="NF005836">
    <property type="entry name" value="PRK07740.1"/>
    <property type="match status" value="1"/>
</dbReference>
<evidence type="ECO:0000313" key="5">
    <source>
        <dbReference type="EMBL" id="QKS71268.1"/>
    </source>
</evidence>
<dbReference type="Pfam" id="PF00929">
    <property type="entry name" value="RNase_T"/>
    <property type="match status" value="1"/>
</dbReference>
<keyword evidence="1" id="KW-0540">Nuclease</keyword>
<name>A0A859FEJ8_9BACI</name>
<dbReference type="GO" id="GO:0003676">
    <property type="term" value="F:nucleic acid binding"/>
    <property type="evidence" value="ECO:0007669"/>
    <property type="project" value="InterPro"/>
</dbReference>
<dbReference type="Proteomes" id="UP000318138">
    <property type="component" value="Chromosome"/>
</dbReference>
<sequence length="238" mass="27743">MNAMDRFMRQLTGFVQPNSYKSKERDPAKIAYARRLQKASRKQAHLEMPFDQLPTVIFDLETTGFHPTKGDTILSIGAKKLVGQEEVGEFYSLVYHEEDPPAHIQELTGLTLTDLKEAPTMDEVLPQFFEFIHEHTLVAHHAMHEKKFMEHVTWNLYKSSFDYRLLDTSFLTKLIPEMKSLHSLEECCSYFDIDFNERHHALADATVTAELWNQSIEKVKSLGYHTLRDVYTYIARTR</sequence>
<keyword evidence="6" id="KW-1185">Reference proteome</keyword>
<reference evidence="6" key="1">
    <citation type="submission" date="2019-07" db="EMBL/GenBank/DDBJ databases">
        <title>Bacillus alkalisoli sp. nov. isolated from saline soil.</title>
        <authorList>
            <person name="Sun J.-Q."/>
            <person name="Xu L."/>
        </authorList>
    </citation>
    <scope>NUCLEOTIDE SEQUENCE [LARGE SCALE GENOMIC DNA]</scope>
    <source>
        <strain evidence="6">M4U3P1</strain>
    </source>
</reference>
<accession>A0A859FEJ8</accession>
<dbReference type="InterPro" id="IPR012337">
    <property type="entry name" value="RNaseH-like_sf"/>
</dbReference>
<dbReference type="CDD" id="cd06127">
    <property type="entry name" value="DEDDh"/>
    <property type="match status" value="1"/>
</dbReference>
<dbReference type="SUPFAM" id="SSF53098">
    <property type="entry name" value="Ribonuclease H-like"/>
    <property type="match status" value="1"/>
</dbReference>
<dbReference type="FunFam" id="3.30.420.10:FF:000045">
    <property type="entry name" value="3'-5' exonuclease DinG"/>
    <property type="match status" value="1"/>
</dbReference>
<keyword evidence="3" id="KW-0269">Exonuclease</keyword>
<dbReference type="PANTHER" id="PTHR30231">
    <property type="entry name" value="DNA POLYMERASE III SUBUNIT EPSILON"/>
    <property type="match status" value="1"/>
</dbReference>
<dbReference type="EMBL" id="CP041372">
    <property type="protein sequence ID" value="QKS71268.1"/>
    <property type="molecule type" value="Genomic_DNA"/>
</dbReference>
<dbReference type="AlphaFoldDB" id="A0A859FEJ8"/>
<dbReference type="SMART" id="SM00479">
    <property type="entry name" value="EXOIII"/>
    <property type="match status" value="1"/>
</dbReference>
<dbReference type="PANTHER" id="PTHR30231:SF41">
    <property type="entry name" value="DNA POLYMERASE III SUBUNIT EPSILON"/>
    <property type="match status" value="1"/>
</dbReference>